<keyword evidence="2" id="KW-0812">Transmembrane</keyword>
<evidence type="ECO:0000313" key="3">
    <source>
        <dbReference type="WBParaSite" id="maker-PairedContig_295-snap-gene-1.16-mRNA-1"/>
    </source>
</evidence>
<organism evidence="3">
    <name type="scientific">Wuchereria bancrofti</name>
    <dbReference type="NCBI Taxonomy" id="6293"/>
    <lineage>
        <taxon>Eukaryota</taxon>
        <taxon>Metazoa</taxon>
        <taxon>Ecdysozoa</taxon>
        <taxon>Nematoda</taxon>
        <taxon>Chromadorea</taxon>
        <taxon>Rhabditida</taxon>
        <taxon>Spirurina</taxon>
        <taxon>Spiruromorpha</taxon>
        <taxon>Filarioidea</taxon>
        <taxon>Onchocercidae</taxon>
        <taxon>Wuchereria</taxon>
    </lineage>
</organism>
<dbReference type="AlphaFoldDB" id="A0A1I8ELC1"/>
<sequence>MIILLRSGMEETDKSSSASASSRSIPAYHRGNGTLRGGGVQKVYHTGPTFKAYKRKLDHRLGYCTVGCLITVAVVLTIFGLFHEMAHQELTQYIESIREMIVNSIPSTTLPSTTTVADLSEIISTNDDEILFNDDWLDETLFDNETALPMEIVMEMANLEEHKTKLEKDNVPDEKMLSIPYNEPDTCFGSKDVNKEKCLAVTELDEYHNILFKSHIALWNLITVNIIVAILLSPITFVFNSEIIKNQYYKLFYRIVLFLALFFMVIQLIVLINPLLCSSFMYPTIVDKLFVEKLPREKKLINQVEFRFACQFDYISQLVELNLQKPCIPRIKNVLLLPYAVVLLIIIDLLPFLFIFFTYAWDRWLKDSLFCSIARSRIELNNQRRPQSREDILKKTMEEPHYLFK</sequence>
<feature type="region of interest" description="Disordered" evidence="1">
    <location>
        <begin position="1"/>
        <end position="34"/>
    </location>
</feature>
<evidence type="ECO:0000256" key="1">
    <source>
        <dbReference type="SAM" id="MobiDB-lite"/>
    </source>
</evidence>
<dbReference type="WBParaSite" id="maker-PairedContig_295-snap-gene-1.16-mRNA-1">
    <property type="protein sequence ID" value="maker-PairedContig_295-snap-gene-1.16-mRNA-1"/>
    <property type="gene ID" value="maker-PairedContig_295-snap-gene-1.16"/>
</dbReference>
<feature type="transmembrane region" description="Helical" evidence="2">
    <location>
        <begin position="216"/>
        <end position="239"/>
    </location>
</feature>
<protein>
    <submittedName>
        <fullName evidence="3">Uncharacterized protein</fullName>
    </submittedName>
</protein>
<feature type="transmembrane region" description="Helical" evidence="2">
    <location>
        <begin position="61"/>
        <end position="82"/>
    </location>
</feature>
<feature type="transmembrane region" description="Helical" evidence="2">
    <location>
        <begin position="339"/>
        <end position="361"/>
    </location>
</feature>
<keyword evidence="2" id="KW-0472">Membrane</keyword>
<name>A0A1I8ELC1_WUCBA</name>
<keyword evidence="2" id="KW-1133">Transmembrane helix</keyword>
<feature type="compositionally biased region" description="Low complexity" evidence="1">
    <location>
        <begin position="15"/>
        <end position="24"/>
    </location>
</feature>
<evidence type="ECO:0000256" key="2">
    <source>
        <dbReference type="SAM" id="Phobius"/>
    </source>
</evidence>
<feature type="transmembrane region" description="Helical" evidence="2">
    <location>
        <begin position="251"/>
        <end position="272"/>
    </location>
</feature>
<accession>A0A1I8ELC1</accession>
<proteinExistence type="predicted"/>
<reference evidence="3" key="1">
    <citation type="submission" date="2016-11" db="UniProtKB">
        <authorList>
            <consortium name="WormBaseParasite"/>
        </authorList>
    </citation>
    <scope>IDENTIFICATION</scope>
    <source>
        <strain evidence="3">pt0022</strain>
    </source>
</reference>